<dbReference type="EMBL" id="KN834835">
    <property type="protein sequence ID" value="KIK52946.1"/>
    <property type="molecule type" value="Genomic_DNA"/>
</dbReference>
<reference evidence="2 3" key="1">
    <citation type="submission" date="2014-04" db="EMBL/GenBank/DDBJ databases">
        <title>Evolutionary Origins and Diversification of the Mycorrhizal Mutualists.</title>
        <authorList>
            <consortium name="DOE Joint Genome Institute"/>
            <consortium name="Mycorrhizal Genomics Consortium"/>
            <person name="Kohler A."/>
            <person name="Kuo A."/>
            <person name="Nagy L.G."/>
            <person name="Floudas D."/>
            <person name="Copeland A."/>
            <person name="Barry K.W."/>
            <person name="Cichocki N."/>
            <person name="Veneault-Fourrey C."/>
            <person name="LaButti K."/>
            <person name="Lindquist E.A."/>
            <person name="Lipzen A."/>
            <person name="Lundell T."/>
            <person name="Morin E."/>
            <person name="Murat C."/>
            <person name="Riley R."/>
            <person name="Ohm R."/>
            <person name="Sun H."/>
            <person name="Tunlid A."/>
            <person name="Henrissat B."/>
            <person name="Grigoriev I.V."/>
            <person name="Hibbett D.S."/>
            <person name="Martin F."/>
        </authorList>
    </citation>
    <scope>NUCLEOTIDE SEQUENCE [LARGE SCALE GENOMIC DNA]</scope>
    <source>
        <strain evidence="2 3">FD-317 M1</strain>
    </source>
</reference>
<dbReference type="Proteomes" id="UP000053593">
    <property type="component" value="Unassembled WGS sequence"/>
</dbReference>
<protein>
    <submittedName>
        <fullName evidence="2">Uncharacterized protein</fullName>
    </submittedName>
</protein>
<dbReference type="OrthoDB" id="2575973at2759"/>
<accession>A0A0D0BEC1</accession>
<feature type="chain" id="PRO_5002224600" evidence="1">
    <location>
        <begin position="31"/>
        <end position="172"/>
    </location>
</feature>
<evidence type="ECO:0000256" key="1">
    <source>
        <dbReference type="SAM" id="SignalP"/>
    </source>
</evidence>
<proteinExistence type="predicted"/>
<dbReference type="HOGENOM" id="CLU_1627253_0_0_1"/>
<evidence type="ECO:0000313" key="3">
    <source>
        <dbReference type="Proteomes" id="UP000053593"/>
    </source>
</evidence>
<gene>
    <name evidence="2" type="ORF">GYMLUDRAFT_250775</name>
</gene>
<feature type="signal peptide" evidence="1">
    <location>
        <begin position="1"/>
        <end position="30"/>
    </location>
</feature>
<name>A0A0D0BEC1_9AGAR</name>
<organism evidence="2 3">
    <name type="scientific">Collybiopsis luxurians FD-317 M1</name>
    <dbReference type="NCBI Taxonomy" id="944289"/>
    <lineage>
        <taxon>Eukaryota</taxon>
        <taxon>Fungi</taxon>
        <taxon>Dikarya</taxon>
        <taxon>Basidiomycota</taxon>
        <taxon>Agaricomycotina</taxon>
        <taxon>Agaricomycetes</taxon>
        <taxon>Agaricomycetidae</taxon>
        <taxon>Agaricales</taxon>
        <taxon>Marasmiineae</taxon>
        <taxon>Omphalotaceae</taxon>
        <taxon>Collybiopsis</taxon>
        <taxon>Collybiopsis luxurians</taxon>
    </lineage>
</organism>
<sequence>MAPGSYRLSMLFARFFALSFLFAALSLVSSASIAAPVETVQKRQGAEVESILGQLLNTLNTVKPQLTAIQQAGNATEANVTPLVYQVTGALQTTAGQLSNLLNPFSGLKRRQIDISGIVNEIGTVIGDIISVLESLVTVQNIETLITLVTDGFQLATNILNFVAAIVGLVGA</sequence>
<evidence type="ECO:0000313" key="2">
    <source>
        <dbReference type="EMBL" id="KIK52946.1"/>
    </source>
</evidence>
<keyword evidence="1" id="KW-0732">Signal</keyword>
<keyword evidence="3" id="KW-1185">Reference proteome</keyword>
<dbReference type="AlphaFoldDB" id="A0A0D0BEC1"/>